<dbReference type="SUPFAM" id="SSF55874">
    <property type="entry name" value="ATPase domain of HSP90 chaperone/DNA topoisomerase II/histidine kinase"/>
    <property type="match status" value="1"/>
</dbReference>
<dbReference type="InterPro" id="IPR005467">
    <property type="entry name" value="His_kinase_dom"/>
</dbReference>
<dbReference type="NCBIfam" id="TIGR00229">
    <property type="entry name" value="sensory_box"/>
    <property type="match status" value="1"/>
</dbReference>
<dbReference type="InterPro" id="IPR050482">
    <property type="entry name" value="Sensor_HK_TwoCompSys"/>
</dbReference>
<evidence type="ECO:0000256" key="1">
    <source>
        <dbReference type="ARBA" id="ARBA00022679"/>
    </source>
</evidence>
<dbReference type="PANTHER" id="PTHR24421">
    <property type="entry name" value="NITRATE/NITRITE SENSOR PROTEIN NARX-RELATED"/>
    <property type="match status" value="1"/>
</dbReference>
<dbReference type="PANTHER" id="PTHR24421:SF59">
    <property type="entry name" value="OXYGEN SENSOR HISTIDINE KINASE NREB"/>
    <property type="match status" value="1"/>
</dbReference>
<sequence length="515" mass="57130">MATAAKAQDSPLRLLLVEAGEADAGKLLARFLDAGHEPQARRVASAVELRTALLEQAWDALLCRHRLPGLSALAALKLMQETGFDLPFIVIANSLDDKTAARAMRAGAHDCFARDGLERLVPAVEREIRDARHRADHRAALEMLRESEARFRALAANLPGMVFQLQRDPEGGLRFLYVSEGCHKLFGLKQHELLAKPRRFLDAIDAADRDSLLQAIDESAACFSTLNWEGRIRSRAQAKWINLRSTPHRLEAGGIQWQGIAADITRSKEIERELRRSREQLSELSFHLESAKEEERERIARDIHDELGSTLVALKIETALLSGKLPASSSPAPAGLRDKAQAIEALIDRAMSTASRVARELRPGILKEFGLQAAIECQAEDFSQRTGIVCRVHCDDDGIEPDEKTSLALFRVLQEALTNVAKHAHASLVVVRLRRERGRIALEIRDNGRGISEADINKPKSFGLRGIRERVSSLNGEFTIAQAEQGGSHLALRVPDIRQAEIVPPTEEEPQRKLF</sequence>
<proteinExistence type="predicted"/>
<dbReference type="InterPro" id="IPR001789">
    <property type="entry name" value="Sig_transdc_resp-reg_receiver"/>
</dbReference>
<evidence type="ECO:0000259" key="4">
    <source>
        <dbReference type="PROSITE" id="PS50110"/>
    </source>
</evidence>
<dbReference type="InterPro" id="IPR000014">
    <property type="entry name" value="PAS"/>
</dbReference>
<dbReference type="PROSITE" id="PS50112">
    <property type="entry name" value="PAS"/>
    <property type="match status" value="1"/>
</dbReference>
<reference evidence="6" key="1">
    <citation type="submission" date="2016-10" db="EMBL/GenBank/DDBJ databases">
        <title>Sequence of Gallionella enrichment culture.</title>
        <authorList>
            <person name="Poehlein A."/>
            <person name="Muehling M."/>
            <person name="Daniel R."/>
        </authorList>
    </citation>
    <scope>NUCLEOTIDE SEQUENCE</scope>
</reference>
<dbReference type="SUPFAM" id="SSF52172">
    <property type="entry name" value="CheY-like"/>
    <property type="match status" value="1"/>
</dbReference>
<evidence type="ECO:0000313" key="6">
    <source>
        <dbReference type="EMBL" id="OIQ94720.1"/>
    </source>
</evidence>
<gene>
    <name evidence="6" type="primary">nreB_10</name>
    <name evidence="6" type="ORF">GALL_232720</name>
</gene>
<dbReference type="EMBL" id="MLJW01000180">
    <property type="protein sequence ID" value="OIQ94720.1"/>
    <property type="molecule type" value="Genomic_DNA"/>
</dbReference>
<dbReference type="PROSITE" id="PS50109">
    <property type="entry name" value="HIS_KIN"/>
    <property type="match status" value="1"/>
</dbReference>
<comment type="caution">
    <text evidence="6">The sequence shown here is derived from an EMBL/GenBank/DDBJ whole genome shotgun (WGS) entry which is preliminary data.</text>
</comment>
<dbReference type="Pfam" id="PF07730">
    <property type="entry name" value="HisKA_3"/>
    <property type="match status" value="1"/>
</dbReference>
<dbReference type="InterPro" id="IPR003594">
    <property type="entry name" value="HATPase_dom"/>
</dbReference>
<dbReference type="InterPro" id="IPR036890">
    <property type="entry name" value="HATPase_C_sf"/>
</dbReference>
<evidence type="ECO:0000259" key="5">
    <source>
        <dbReference type="PROSITE" id="PS50112"/>
    </source>
</evidence>
<feature type="domain" description="Histidine kinase" evidence="3">
    <location>
        <begin position="302"/>
        <end position="498"/>
    </location>
</feature>
<dbReference type="GO" id="GO:0046983">
    <property type="term" value="F:protein dimerization activity"/>
    <property type="evidence" value="ECO:0007669"/>
    <property type="project" value="InterPro"/>
</dbReference>
<dbReference type="Gene3D" id="1.20.5.1930">
    <property type="match status" value="1"/>
</dbReference>
<protein>
    <submittedName>
        <fullName evidence="6">Oxygen sensor histidine kinase NreB</fullName>
        <ecNumber evidence="6">2.7.13.3</ecNumber>
    </submittedName>
</protein>
<dbReference type="InterPro" id="IPR035965">
    <property type="entry name" value="PAS-like_dom_sf"/>
</dbReference>
<dbReference type="Pfam" id="PF02518">
    <property type="entry name" value="HATPase_c"/>
    <property type="match status" value="1"/>
</dbReference>
<keyword evidence="2 6" id="KW-0418">Kinase</keyword>
<dbReference type="SMART" id="SM00387">
    <property type="entry name" value="HATPase_c"/>
    <property type="match status" value="1"/>
</dbReference>
<keyword evidence="1 6" id="KW-0808">Transferase</keyword>
<dbReference type="Gene3D" id="3.30.565.10">
    <property type="entry name" value="Histidine kinase-like ATPase, C-terminal domain"/>
    <property type="match status" value="1"/>
</dbReference>
<dbReference type="InterPro" id="IPR011712">
    <property type="entry name" value="Sig_transdc_His_kin_sub3_dim/P"/>
</dbReference>
<feature type="domain" description="Response regulatory" evidence="4">
    <location>
        <begin position="13"/>
        <end position="129"/>
    </location>
</feature>
<dbReference type="SMART" id="SM00091">
    <property type="entry name" value="PAS"/>
    <property type="match status" value="1"/>
</dbReference>
<dbReference type="PROSITE" id="PS50110">
    <property type="entry name" value="RESPONSE_REGULATORY"/>
    <property type="match status" value="1"/>
</dbReference>
<dbReference type="EC" id="2.7.13.3" evidence="6"/>
<dbReference type="InterPro" id="IPR011006">
    <property type="entry name" value="CheY-like_superfamily"/>
</dbReference>
<organism evidence="6">
    <name type="scientific">mine drainage metagenome</name>
    <dbReference type="NCBI Taxonomy" id="410659"/>
    <lineage>
        <taxon>unclassified sequences</taxon>
        <taxon>metagenomes</taxon>
        <taxon>ecological metagenomes</taxon>
    </lineage>
</organism>
<evidence type="ECO:0000259" key="3">
    <source>
        <dbReference type="PROSITE" id="PS50109"/>
    </source>
</evidence>
<dbReference type="CDD" id="cd00130">
    <property type="entry name" value="PAS"/>
    <property type="match status" value="1"/>
</dbReference>
<dbReference type="CDD" id="cd16917">
    <property type="entry name" value="HATPase_UhpB-NarQ-NarX-like"/>
    <property type="match status" value="1"/>
</dbReference>
<evidence type="ECO:0000256" key="2">
    <source>
        <dbReference type="ARBA" id="ARBA00022777"/>
    </source>
</evidence>
<name>A0A1J5RF31_9ZZZZ</name>
<dbReference type="SUPFAM" id="SSF55785">
    <property type="entry name" value="PYP-like sensor domain (PAS domain)"/>
    <property type="match status" value="1"/>
</dbReference>
<dbReference type="Gene3D" id="3.40.50.2300">
    <property type="match status" value="1"/>
</dbReference>
<dbReference type="GO" id="GO:0016020">
    <property type="term" value="C:membrane"/>
    <property type="evidence" value="ECO:0007669"/>
    <property type="project" value="InterPro"/>
</dbReference>
<accession>A0A1J5RF31</accession>
<dbReference type="Gene3D" id="3.30.450.20">
    <property type="entry name" value="PAS domain"/>
    <property type="match status" value="1"/>
</dbReference>
<feature type="domain" description="PAS" evidence="5">
    <location>
        <begin position="147"/>
        <end position="219"/>
    </location>
</feature>
<dbReference type="AlphaFoldDB" id="A0A1J5RF31"/>
<dbReference type="GO" id="GO:0000155">
    <property type="term" value="F:phosphorelay sensor kinase activity"/>
    <property type="evidence" value="ECO:0007669"/>
    <property type="project" value="InterPro"/>
</dbReference>
<dbReference type="CDD" id="cd00156">
    <property type="entry name" value="REC"/>
    <property type="match status" value="1"/>
</dbReference>